<reference evidence="2 3" key="1">
    <citation type="submission" date="2016-11" db="EMBL/GenBank/DDBJ databases">
        <title>Paenibacillus species isolates.</title>
        <authorList>
            <person name="Beno S.M."/>
        </authorList>
    </citation>
    <scope>NUCLEOTIDE SEQUENCE [LARGE SCALE GENOMIC DNA]</scope>
    <source>
        <strain evidence="2 3">FSL R5-0378</strain>
    </source>
</reference>
<protein>
    <submittedName>
        <fullName evidence="2">GNAT family N-acetyltransferase</fullName>
    </submittedName>
</protein>
<evidence type="ECO:0000313" key="3">
    <source>
        <dbReference type="Proteomes" id="UP000187172"/>
    </source>
</evidence>
<sequence>MNLQHESFMIVPMTREHAETVCAWVYEPPYDLYGWLPWDQMETLGVEFGDPEVRQSQYVSVLDADHTLCGFAQFFPLAGVTRLGVGMRPDLCGQGLGKSFMQAVVAAARERRPGDEIDLEVHTWNKRAIRAYGKSGFVIADTYPKLTPEGEQLFHCMVYEGV</sequence>
<dbReference type="AlphaFoldDB" id="A0A1R1DXG2"/>
<evidence type="ECO:0000259" key="1">
    <source>
        <dbReference type="PROSITE" id="PS51186"/>
    </source>
</evidence>
<dbReference type="InterPro" id="IPR016181">
    <property type="entry name" value="Acyl_CoA_acyltransferase"/>
</dbReference>
<dbReference type="PROSITE" id="PS51186">
    <property type="entry name" value="GNAT"/>
    <property type="match status" value="1"/>
</dbReference>
<proteinExistence type="predicted"/>
<comment type="caution">
    <text evidence="2">The sequence shown here is derived from an EMBL/GenBank/DDBJ whole genome shotgun (WGS) entry which is preliminary data.</text>
</comment>
<keyword evidence="2" id="KW-0808">Transferase</keyword>
<dbReference type="CDD" id="cd04301">
    <property type="entry name" value="NAT_SF"/>
    <property type="match status" value="1"/>
</dbReference>
<dbReference type="STRING" id="297318.BK138_34625"/>
<dbReference type="Pfam" id="PF00583">
    <property type="entry name" value="Acetyltransf_1"/>
    <property type="match status" value="1"/>
</dbReference>
<feature type="domain" description="N-acetyltransferase" evidence="1">
    <location>
        <begin position="8"/>
        <end position="162"/>
    </location>
</feature>
<dbReference type="Gene3D" id="3.40.630.30">
    <property type="match status" value="1"/>
</dbReference>
<name>A0A1R1DXG2_9BACL</name>
<dbReference type="RefSeq" id="WP_076176939.1">
    <property type="nucleotide sequence ID" value="NZ_MRTP01000026.1"/>
</dbReference>
<dbReference type="InterPro" id="IPR000182">
    <property type="entry name" value="GNAT_dom"/>
</dbReference>
<gene>
    <name evidence="2" type="ORF">BK138_34625</name>
</gene>
<dbReference type="EMBL" id="MRTP01000026">
    <property type="protein sequence ID" value="OMF44261.1"/>
    <property type="molecule type" value="Genomic_DNA"/>
</dbReference>
<organism evidence="2 3">
    <name type="scientific">Paenibacillus rhizosphaerae</name>
    <dbReference type="NCBI Taxonomy" id="297318"/>
    <lineage>
        <taxon>Bacteria</taxon>
        <taxon>Bacillati</taxon>
        <taxon>Bacillota</taxon>
        <taxon>Bacilli</taxon>
        <taxon>Bacillales</taxon>
        <taxon>Paenibacillaceae</taxon>
        <taxon>Paenibacillus</taxon>
    </lineage>
</organism>
<dbReference type="SUPFAM" id="SSF55729">
    <property type="entry name" value="Acyl-CoA N-acyltransferases (Nat)"/>
    <property type="match status" value="1"/>
</dbReference>
<dbReference type="GO" id="GO:0016747">
    <property type="term" value="F:acyltransferase activity, transferring groups other than amino-acyl groups"/>
    <property type="evidence" value="ECO:0007669"/>
    <property type="project" value="InterPro"/>
</dbReference>
<evidence type="ECO:0000313" key="2">
    <source>
        <dbReference type="EMBL" id="OMF44261.1"/>
    </source>
</evidence>
<accession>A0A1R1DXG2</accession>
<dbReference type="Proteomes" id="UP000187172">
    <property type="component" value="Unassembled WGS sequence"/>
</dbReference>
<keyword evidence="3" id="KW-1185">Reference proteome</keyword>